<dbReference type="HOGENOM" id="CLU_047522_1_1_0"/>
<dbReference type="STRING" id="523794.Lebu_1422"/>
<organism evidence="5 6">
    <name type="scientific">Leptotrichia buccalis (strain ATCC 14201 / DSM 1135 / JCM 12969 / NCTC 10249 / C-1013-b)</name>
    <dbReference type="NCBI Taxonomy" id="523794"/>
    <lineage>
        <taxon>Bacteria</taxon>
        <taxon>Fusobacteriati</taxon>
        <taxon>Fusobacteriota</taxon>
        <taxon>Fusobacteriia</taxon>
        <taxon>Fusobacteriales</taxon>
        <taxon>Leptotrichiaceae</taxon>
        <taxon>Leptotrichia</taxon>
    </lineage>
</organism>
<gene>
    <name evidence="5" type="ordered locus">Lebu_1422</name>
</gene>
<dbReference type="eggNOG" id="COG2207">
    <property type="taxonomic scope" value="Bacteria"/>
</dbReference>
<dbReference type="GO" id="GO:0000976">
    <property type="term" value="F:transcription cis-regulatory region binding"/>
    <property type="evidence" value="ECO:0007669"/>
    <property type="project" value="TreeGrafter"/>
</dbReference>
<dbReference type="PANTHER" id="PTHR47894:SF1">
    <property type="entry name" value="HTH-TYPE TRANSCRIPTIONAL REGULATOR VQSM"/>
    <property type="match status" value="1"/>
</dbReference>
<evidence type="ECO:0000313" key="5">
    <source>
        <dbReference type="EMBL" id="ACV39304.1"/>
    </source>
</evidence>
<evidence type="ECO:0000259" key="4">
    <source>
        <dbReference type="PROSITE" id="PS01124"/>
    </source>
</evidence>
<evidence type="ECO:0000256" key="3">
    <source>
        <dbReference type="ARBA" id="ARBA00023163"/>
    </source>
</evidence>
<dbReference type="PROSITE" id="PS01124">
    <property type="entry name" value="HTH_ARAC_FAMILY_2"/>
    <property type="match status" value="1"/>
</dbReference>
<dbReference type="Pfam" id="PF12833">
    <property type="entry name" value="HTH_18"/>
    <property type="match status" value="1"/>
</dbReference>
<dbReference type="RefSeq" id="WP_015769645.1">
    <property type="nucleotide sequence ID" value="NC_013192.1"/>
</dbReference>
<dbReference type="SUPFAM" id="SSF46689">
    <property type="entry name" value="Homeodomain-like"/>
    <property type="match status" value="1"/>
</dbReference>
<keyword evidence="1" id="KW-0805">Transcription regulation</keyword>
<dbReference type="GO" id="GO:0003700">
    <property type="term" value="F:DNA-binding transcription factor activity"/>
    <property type="evidence" value="ECO:0007669"/>
    <property type="project" value="InterPro"/>
</dbReference>
<proteinExistence type="predicted"/>
<dbReference type="Gene3D" id="1.10.10.60">
    <property type="entry name" value="Homeodomain-like"/>
    <property type="match status" value="1"/>
</dbReference>
<protein>
    <submittedName>
        <fullName evidence="5">Transcriptional regulator, AraC family</fullName>
    </submittedName>
</protein>
<dbReference type="Proteomes" id="UP000001910">
    <property type="component" value="Chromosome"/>
</dbReference>
<keyword evidence="6" id="KW-1185">Reference proteome</keyword>
<evidence type="ECO:0000313" key="6">
    <source>
        <dbReference type="Proteomes" id="UP000001910"/>
    </source>
</evidence>
<accession>C7NAX3</accession>
<dbReference type="GO" id="GO:0005829">
    <property type="term" value="C:cytosol"/>
    <property type="evidence" value="ECO:0007669"/>
    <property type="project" value="TreeGrafter"/>
</dbReference>
<evidence type="ECO:0000256" key="1">
    <source>
        <dbReference type="ARBA" id="ARBA00023015"/>
    </source>
</evidence>
<dbReference type="InterPro" id="IPR009057">
    <property type="entry name" value="Homeodomain-like_sf"/>
</dbReference>
<dbReference type="AlphaFoldDB" id="C7NAX3"/>
<name>C7NAX3_LEPBD</name>
<dbReference type="InterPro" id="IPR018060">
    <property type="entry name" value="HTH_AraC"/>
</dbReference>
<dbReference type="SMART" id="SM00342">
    <property type="entry name" value="HTH_ARAC"/>
    <property type="match status" value="1"/>
</dbReference>
<feature type="domain" description="HTH araC/xylS-type" evidence="4">
    <location>
        <begin position="257"/>
        <end position="355"/>
    </location>
</feature>
<keyword evidence="2" id="KW-0238">DNA-binding</keyword>
<sequence>MKIEFCLENYRKKLILENEKFNIIKNEKNGENMKITMPKQFQDFLKSIGLSIENILEQAGIPNILWKEEIQLSTEEYYLFLKKIDEVITDEQISAISNIDNLNVFIPSFFAALSSKNGLEGLKRLAKYKKLIGPVFLEIKEFEEIVQVQYFFEQREKELPRFAVLNEQLMLINLLNKGIGKEIFPVSVTSPFEYGELLTKEINSTINKAKQNEVIFNMKDLKKPFLTANNIMVEYLEPQLKQKLAEMESETFETFASRVQKKLFQLIPSGQFGLENVAEEFGISGRTLQRNLSAENTSFNQMVKDIQKIMTFNYLEAKELLIDEIAYLVGYTETSSFYRAFKKWTGKTVSQYQKDKK</sequence>
<reference evidence="5 6" key="1">
    <citation type="journal article" date="2009" name="Stand. Genomic Sci.">
        <title>Complete genome sequence of Leptotrichia buccalis type strain (C-1013-b).</title>
        <authorList>
            <person name="Ivanova N."/>
            <person name="Gronow S."/>
            <person name="Lapidus A."/>
            <person name="Copeland A."/>
            <person name="Glavina Del Rio T."/>
            <person name="Nolan M."/>
            <person name="Lucas S."/>
            <person name="Chen F."/>
            <person name="Tice H."/>
            <person name="Cheng J.F."/>
            <person name="Saunders E."/>
            <person name="Bruce D."/>
            <person name="Goodwin L."/>
            <person name="Brettin T."/>
            <person name="Detter J.C."/>
            <person name="Han C."/>
            <person name="Pitluck S."/>
            <person name="Mikhailova N."/>
            <person name="Pati A."/>
            <person name="Mavrommatis K."/>
            <person name="Chen A."/>
            <person name="Palaniappan K."/>
            <person name="Land M."/>
            <person name="Hauser L."/>
            <person name="Chang Y.J."/>
            <person name="Jeffries C.D."/>
            <person name="Chain P."/>
            <person name="Rohde C."/>
            <person name="Goker M."/>
            <person name="Bristow J."/>
            <person name="Eisen J.A."/>
            <person name="Markowitz V."/>
            <person name="Hugenholtz P."/>
            <person name="Kyrpides N.C."/>
            <person name="Klenk H.P."/>
        </authorList>
    </citation>
    <scope>NUCLEOTIDE SEQUENCE [LARGE SCALE GENOMIC DNA]</scope>
    <source>
        <strain evidence="6">ATCC 14201 / DSM 1135 / JCM 12969 / NCTC 10249 / C-1013-b</strain>
    </source>
</reference>
<dbReference type="KEGG" id="lba:Lebu_1422"/>
<evidence type="ECO:0000256" key="2">
    <source>
        <dbReference type="ARBA" id="ARBA00023125"/>
    </source>
</evidence>
<dbReference type="PANTHER" id="PTHR47894">
    <property type="entry name" value="HTH-TYPE TRANSCRIPTIONAL REGULATOR GADX"/>
    <property type="match status" value="1"/>
</dbReference>
<dbReference type="EMBL" id="CP001685">
    <property type="protein sequence ID" value="ACV39304.1"/>
    <property type="molecule type" value="Genomic_DNA"/>
</dbReference>
<keyword evidence="3" id="KW-0804">Transcription</keyword>